<organism evidence="1 2">
    <name type="scientific">Prochlorothrix hollandica PCC 9006 = CALU 1027</name>
    <dbReference type="NCBI Taxonomy" id="317619"/>
    <lineage>
        <taxon>Bacteria</taxon>
        <taxon>Bacillati</taxon>
        <taxon>Cyanobacteriota</taxon>
        <taxon>Cyanophyceae</taxon>
        <taxon>Prochlorotrichales</taxon>
        <taxon>Prochlorotrichaceae</taxon>
        <taxon>Prochlorothrix</taxon>
    </lineage>
</organism>
<reference evidence="1" key="1">
    <citation type="submission" date="2012-04" db="EMBL/GenBank/DDBJ databases">
        <authorList>
            <person name="Borisov I.G."/>
            <person name="Ivanikova N.V."/>
            <person name="Pinevich A.V."/>
        </authorList>
    </citation>
    <scope>NUCLEOTIDE SEQUENCE</scope>
    <source>
        <strain evidence="1">CALU 1027</strain>
    </source>
</reference>
<dbReference type="AlphaFoldDB" id="A0A0M2PXQ0"/>
<dbReference type="Proteomes" id="UP000034681">
    <property type="component" value="Unassembled WGS sequence"/>
</dbReference>
<dbReference type="EMBL" id="AJTX02000002">
    <property type="protein sequence ID" value="KKJ01216.1"/>
    <property type="molecule type" value="Genomic_DNA"/>
</dbReference>
<evidence type="ECO:0000313" key="1">
    <source>
        <dbReference type="EMBL" id="KKJ01216.1"/>
    </source>
</evidence>
<comment type="caution">
    <text evidence="1">The sequence shown here is derived from an EMBL/GenBank/DDBJ whole genome shotgun (WGS) entry which is preliminary data.</text>
</comment>
<accession>A0A0M2PXQ0</accession>
<protein>
    <submittedName>
        <fullName evidence="1">Uncharacterized protein</fullName>
    </submittedName>
</protein>
<dbReference type="STRING" id="317619.GCA_000332315_03615"/>
<keyword evidence="2" id="KW-1185">Reference proteome</keyword>
<evidence type="ECO:0000313" key="2">
    <source>
        <dbReference type="Proteomes" id="UP000034681"/>
    </source>
</evidence>
<gene>
    <name evidence="1" type="ORF">PROH_02190</name>
</gene>
<proteinExistence type="predicted"/>
<sequence>MIFNVHYAYFLKSNDPCKLLKITLNVEINEKAWANVPSNLSRPFDKPASGGIAVKIKYLGDEVMKVSSLEQTLLILQQP</sequence>
<name>A0A0M2PXQ0_PROHO</name>